<dbReference type="PROSITE" id="PS00108">
    <property type="entry name" value="PROTEIN_KINASE_ST"/>
    <property type="match status" value="1"/>
</dbReference>
<keyword evidence="3" id="KW-0472">Membrane</keyword>
<dbReference type="AlphaFoldDB" id="A0A835FKW8"/>
<dbReference type="InterPro" id="IPR001245">
    <property type="entry name" value="Ser-Thr/Tyr_kinase_cat_dom"/>
</dbReference>
<organism evidence="5 6">
    <name type="scientific">Digitaria exilis</name>
    <dbReference type="NCBI Taxonomy" id="1010633"/>
    <lineage>
        <taxon>Eukaryota</taxon>
        <taxon>Viridiplantae</taxon>
        <taxon>Streptophyta</taxon>
        <taxon>Embryophyta</taxon>
        <taxon>Tracheophyta</taxon>
        <taxon>Spermatophyta</taxon>
        <taxon>Magnoliopsida</taxon>
        <taxon>Liliopsida</taxon>
        <taxon>Poales</taxon>
        <taxon>Poaceae</taxon>
        <taxon>PACMAD clade</taxon>
        <taxon>Panicoideae</taxon>
        <taxon>Panicodae</taxon>
        <taxon>Paniceae</taxon>
        <taxon>Anthephorinae</taxon>
        <taxon>Digitaria</taxon>
    </lineage>
</organism>
<dbReference type="GO" id="GO:0005524">
    <property type="term" value="F:ATP binding"/>
    <property type="evidence" value="ECO:0007669"/>
    <property type="project" value="UniProtKB-KW"/>
</dbReference>
<feature type="transmembrane region" description="Helical" evidence="3">
    <location>
        <begin position="6"/>
        <end position="21"/>
    </location>
</feature>
<dbReference type="GO" id="GO:0004674">
    <property type="term" value="F:protein serine/threonine kinase activity"/>
    <property type="evidence" value="ECO:0007669"/>
    <property type="project" value="TreeGrafter"/>
</dbReference>
<evidence type="ECO:0000313" key="5">
    <source>
        <dbReference type="EMBL" id="KAF8760588.1"/>
    </source>
</evidence>
<dbReference type="SMART" id="SM00220">
    <property type="entry name" value="S_TKc"/>
    <property type="match status" value="1"/>
</dbReference>
<comment type="caution">
    <text evidence="5">The sequence shown here is derived from an EMBL/GenBank/DDBJ whole genome shotgun (WGS) entry which is preliminary data.</text>
</comment>
<keyword evidence="1" id="KW-0547">Nucleotide-binding</keyword>
<dbReference type="InterPro" id="IPR008271">
    <property type="entry name" value="Ser/Thr_kinase_AS"/>
</dbReference>
<accession>A0A835FKW8</accession>
<evidence type="ECO:0000313" key="6">
    <source>
        <dbReference type="Proteomes" id="UP000636709"/>
    </source>
</evidence>
<proteinExistence type="predicted"/>
<dbReference type="Pfam" id="PF07714">
    <property type="entry name" value="PK_Tyr_Ser-Thr"/>
    <property type="match status" value="1"/>
</dbReference>
<reference evidence="5" key="1">
    <citation type="submission" date="2020-07" db="EMBL/GenBank/DDBJ databases">
        <title>Genome sequence and genetic diversity analysis of an under-domesticated orphan crop, white fonio (Digitaria exilis).</title>
        <authorList>
            <person name="Bennetzen J.L."/>
            <person name="Chen S."/>
            <person name="Ma X."/>
            <person name="Wang X."/>
            <person name="Yssel A.E.J."/>
            <person name="Chaluvadi S.R."/>
            <person name="Johnson M."/>
            <person name="Gangashetty P."/>
            <person name="Hamidou F."/>
            <person name="Sanogo M.D."/>
            <person name="Zwaenepoel A."/>
            <person name="Wallace J."/>
            <person name="Van De Peer Y."/>
            <person name="Van Deynze A."/>
        </authorList>
    </citation>
    <scope>NUCLEOTIDE SEQUENCE</scope>
    <source>
        <tissue evidence="5">Leaves</tissue>
    </source>
</reference>
<dbReference type="GO" id="GO:0007166">
    <property type="term" value="P:cell surface receptor signaling pathway"/>
    <property type="evidence" value="ECO:0007669"/>
    <property type="project" value="InterPro"/>
</dbReference>
<gene>
    <name evidence="5" type="ORF">HU200_010013</name>
</gene>
<keyword evidence="3" id="KW-1133">Transmembrane helix</keyword>
<dbReference type="GO" id="GO:0005886">
    <property type="term" value="C:plasma membrane"/>
    <property type="evidence" value="ECO:0007669"/>
    <property type="project" value="TreeGrafter"/>
</dbReference>
<dbReference type="Gene3D" id="1.10.510.10">
    <property type="entry name" value="Transferase(Phosphotransferase) domain 1"/>
    <property type="match status" value="1"/>
</dbReference>
<dbReference type="SUPFAM" id="SSF56112">
    <property type="entry name" value="Protein kinase-like (PK-like)"/>
    <property type="match status" value="1"/>
</dbReference>
<keyword evidence="2" id="KW-0067">ATP-binding</keyword>
<feature type="domain" description="Protein kinase" evidence="4">
    <location>
        <begin position="1"/>
        <end position="272"/>
    </location>
</feature>
<dbReference type="InterPro" id="IPR045274">
    <property type="entry name" value="WAK-like"/>
</dbReference>
<dbReference type="InterPro" id="IPR000719">
    <property type="entry name" value="Prot_kinase_dom"/>
</dbReference>
<evidence type="ECO:0000256" key="1">
    <source>
        <dbReference type="ARBA" id="ARBA00022741"/>
    </source>
</evidence>
<keyword evidence="6" id="KW-1185">Reference proteome</keyword>
<evidence type="ECO:0000259" key="4">
    <source>
        <dbReference type="PROSITE" id="PS50011"/>
    </source>
</evidence>
<dbReference type="PANTHER" id="PTHR27005:SF468">
    <property type="entry name" value="OS01G0310500 PROTEIN"/>
    <property type="match status" value="1"/>
</dbReference>
<dbReference type="Proteomes" id="UP000636709">
    <property type="component" value="Unassembled WGS sequence"/>
</dbReference>
<sequence length="279" mass="31322">MIVGMIGGFFVLAALLFLILFRKEKMKMREFYEKNGGSILEKAKIIKLFKKEELKDILKSKNLIGKGGFGENIVRLIGCCLEVDTPMLVYEFLPKGNLEDLLHSNNNSVPLSIDMRLTIAAQAADGLAYMHSQTSNKILHGDVKPANILLNDKFMPKISDFGISRLIARDKEHANNIIGLLTEKSDVYSFGVVILELISRRKATHSDDNALIRSFVEAHKDKTRVTELFDNEIALASNLELLHSLARIAVDCLNRDVDQRPSMMDVAEHLLLLNRSCNP</sequence>
<dbReference type="EMBL" id="JACEFO010000693">
    <property type="protein sequence ID" value="KAF8760588.1"/>
    <property type="molecule type" value="Genomic_DNA"/>
</dbReference>
<dbReference type="InterPro" id="IPR011009">
    <property type="entry name" value="Kinase-like_dom_sf"/>
</dbReference>
<evidence type="ECO:0000256" key="3">
    <source>
        <dbReference type="SAM" id="Phobius"/>
    </source>
</evidence>
<dbReference type="PANTHER" id="PTHR27005">
    <property type="entry name" value="WALL-ASSOCIATED RECEPTOR KINASE-LIKE 21"/>
    <property type="match status" value="1"/>
</dbReference>
<name>A0A835FKW8_9POAL</name>
<evidence type="ECO:0000256" key="2">
    <source>
        <dbReference type="ARBA" id="ARBA00022840"/>
    </source>
</evidence>
<keyword evidence="3" id="KW-0812">Transmembrane</keyword>
<dbReference type="PROSITE" id="PS50011">
    <property type="entry name" value="PROTEIN_KINASE_DOM"/>
    <property type="match status" value="1"/>
</dbReference>
<protein>
    <recommendedName>
        <fullName evidence="4">Protein kinase domain-containing protein</fullName>
    </recommendedName>
</protein>
<dbReference type="OrthoDB" id="668183at2759"/>
<dbReference type="Gene3D" id="3.30.200.20">
    <property type="entry name" value="Phosphorylase Kinase, domain 1"/>
    <property type="match status" value="1"/>
</dbReference>